<keyword evidence="2" id="KW-1185">Reference proteome</keyword>
<evidence type="ECO:0000313" key="1">
    <source>
        <dbReference type="EMBL" id="KAK3692865.1"/>
    </source>
</evidence>
<reference evidence="1" key="2">
    <citation type="submission" date="2023-06" db="EMBL/GenBank/DDBJ databases">
        <authorList>
            <consortium name="Lawrence Berkeley National Laboratory"/>
            <person name="Haridas S."/>
            <person name="Hensen N."/>
            <person name="Bonometti L."/>
            <person name="Westerberg I."/>
            <person name="Brannstrom I.O."/>
            <person name="Guillou S."/>
            <person name="Cros-Aarteil S."/>
            <person name="Calhoun S."/>
            <person name="Kuo A."/>
            <person name="Mondo S."/>
            <person name="Pangilinan J."/>
            <person name="Riley R."/>
            <person name="Labutti K."/>
            <person name="Andreopoulos B."/>
            <person name="Lipzen A."/>
            <person name="Chen C."/>
            <person name="Yanf M."/>
            <person name="Daum C."/>
            <person name="Ng V."/>
            <person name="Clum A."/>
            <person name="Steindorff A."/>
            <person name="Ohm R."/>
            <person name="Martin F."/>
            <person name="Silar P."/>
            <person name="Natvig D."/>
            <person name="Lalanne C."/>
            <person name="Gautier V."/>
            <person name="Ament-Velasquez S.L."/>
            <person name="Kruys A."/>
            <person name="Hutchinson M.I."/>
            <person name="Powell A.J."/>
            <person name="Barry K."/>
            <person name="Miller A.N."/>
            <person name="Grigoriev I.V."/>
            <person name="Debuchy R."/>
            <person name="Gladieux P."/>
            <person name="Thoren M.H."/>
            <person name="Johannesson H."/>
        </authorList>
    </citation>
    <scope>NUCLEOTIDE SEQUENCE</scope>
    <source>
        <strain evidence="1">CBS 314.62</strain>
    </source>
</reference>
<proteinExistence type="predicted"/>
<evidence type="ECO:0000313" key="2">
    <source>
        <dbReference type="Proteomes" id="UP001270362"/>
    </source>
</evidence>
<reference evidence="1" key="1">
    <citation type="journal article" date="2023" name="Mol. Phylogenet. Evol.">
        <title>Genome-scale phylogeny and comparative genomics of the fungal order Sordariales.</title>
        <authorList>
            <person name="Hensen N."/>
            <person name="Bonometti L."/>
            <person name="Westerberg I."/>
            <person name="Brannstrom I.O."/>
            <person name="Guillou S."/>
            <person name="Cros-Aarteil S."/>
            <person name="Calhoun S."/>
            <person name="Haridas S."/>
            <person name="Kuo A."/>
            <person name="Mondo S."/>
            <person name="Pangilinan J."/>
            <person name="Riley R."/>
            <person name="LaButti K."/>
            <person name="Andreopoulos B."/>
            <person name="Lipzen A."/>
            <person name="Chen C."/>
            <person name="Yan M."/>
            <person name="Daum C."/>
            <person name="Ng V."/>
            <person name="Clum A."/>
            <person name="Steindorff A."/>
            <person name="Ohm R.A."/>
            <person name="Martin F."/>
            <person name="Silar P."/>
            <person name="Natvig D.O."/>
            <person name="Lalanne C."/>
            <person name="Gautier V."/>
            <person name="Ament-Velasquez S.L."/>
            <person name="Kruys A."/>
            <person name="Hutchinson M.I."/>
            <person name="Powell A.J."/>
            <person name="Barry K."/>
            <person name="Miller A.N."/>
            <person name="Grigoriev I.V."/>
            <person name="Debuchy R."/>
            <person name="Gladieux P."/>
            <person name="Hiltunen Thoren M."/>
            <person name="Johannesson H."/>
        </authorList>
    </citation>
    <scope>NUCLEOTIDE SEQUENCE</scope>
    <source>
        <strain evidence="1">CBS 314.62</strain>
    </source>
</reference>
<protein>
    <submittedName>
        <fullName evidence="1">Uncharacterized protein</fullName>
    </submittedName>
</protein>
<sequence length="74" mass="7697">MTTRVGLTEISLQRTPLILHVVPLCVVSSIAFGGPPTGRGGRCILGVDGTAILETPNKIMEYLKAPPPLGSSPT</sequence>
<dbReference type="EMBL" id="JAULSO010000001">
    <property type="protein sequence ID" value="KAK3692865.1"/>
    <property type="molecule type" value="Genomic_DNA"/>
</dbReference>
<name>A0AAE0XGL7_9PEZI</name>
<dbReference type="AlphaFoldDB" id="A0AAE0XGL7"/>
<dbReference type="Proteomes" id="UP001270362">
    <property type="component" value="Unassembled WGS sequence"/>
</dbReference>
<organism evidence="1 2">
    <name type="scientific">Podospora appendiculata</name>
    <dbReference type="NCBI Taxonomy" id="314037"/>
    <lineage>
        <taxon>Eukaryota</taxon>
        <taxon>Fungi</taxon>
        <taxon>Dikarya</taxon>
        <taxon>Ascomycota</taxon>
        <taxon>Pezizomycotina</taxon>
        <taxon>Sordariomycetes</taxon>
        <taxon>Sordariomycetidae</taxon>
        <taxon>Sordariales</taxon>
        <taxon>Podosporaceae</taxon>
        <taxon>Podospora</taxon>
    </lineage>
</organism>
<accession>A0AAE0XGL7</accession>
<gene>
    <name evidence="1" type="ORF">B0T22DRAFT_448381</name>
</gene>
<comment type="caution">
    <text evidence="1">The sequence shown here is derived from an EMBL/GenBank/DDBJ whole genome shotgun (WGS) entry which is preliminary data.</text>
</comment>